<dbReference type="OrthoDB" id="91949at2759"/>
<evidence type="ECO:0000313" key="2">
    <source>
        <dbReference type="EMBL" id="OWY93428.1"/>
    </source>
</evidence>
<sequence>MAVITKLSFPKTKRGMQQFLGASNYYSRFIQYVVVFGAAVYQLKDEDFEIESNLSAANESFSAKHFDDKEEIYVMLYANEWALSATLMQMHDDKLHPVRFCGRVLKDSEMNYHSAKKEVLA</sequence>
<dbReference type="EMBL" id="NBNE01016114">
    <property type="protein sequence ID" value="OWY93428.1"/>
    <property type="molecule type" value="Genomic_DNA"/>
</dbReference>
<dbReference type="InterPro" id="IPR051320">
    <property type="entry name" value="Viral_Replic_Matur_Polypro"/>
</dbReference>
<name>A0A225UKC2_9STRA</name>
<gene>
    <name evidence="2" type="ORF">PHMEG_00037186</name>
</gene>
<dbReference type="PANTHER" id="PTHR33064">
    <property type="entry name" value="POL PROTEIN"/>
    <property type="match status" value="1"/>
</dbReference>
<keyword evidence="3" id="KW-1185">Reference proteome</keyword>
<accession>A0A225UKC2</accession>
<dbReference type="Gene3D" id="3.30.70.270">
    <property type="match status" value="1"/>
</dbReference>
<dbReference type="PANTHER" id="PTHR33064:SF37">
    <property type="entry name" value="RIBONUCLEASE H"/>
    <property type="match status" value="1"/>
</dbReference>
<proteinExistence type="predicted"/>
<dbReference type="AlphaFoldDB" id="A0A225UKC2"/>
<feature type="domain" description="Reverse transcriptase/retrotransposon-derived protein RNase H-like" evidence="1">
    <location>
        <begin position="64"/>
        <end position="121"/>
    </location>
</feature>
<reference evidence="3" key="1">
    <citation type="submission" date="2017-03" db="EMBL/GenBank/DDBJ databases">
        <title>Phytopthora megakarya and P. palmivora, two closely related causual agents of cacao black pod achieved similar genome size and gene model numbers by different mechanisms.</title>
        <authorList>
            <person name="Ali S."/>
            <person name="Shao J."/>
            <person name="Larry D.J."/>
            <person name="Kronmiller B."/>
            <person name="Shen D."/>
            <person name="Strem M.D."/>
            <person name="Melnick R.L."/>
            <person name="Guiltinan M.J."/>
            <person name="Tyler B.M."/>
            <person name="Meinhardt L.W."/>
            <person name="Bailey B.A."/>
        </authorList>
    </citation>
    <scope>NUCLEOTIDE SEQUENCE [LARGE SCALE GENOMIC DNA]</scope>
    <source>
        <strain evidence="3">zdho120</strain>
    </source>
</reference>
<dbReference type="SUPFAM" id="SSF56672">
    <property type="entry name" value="DNA/RNA polymerases"/>
    <property type="match status" value="1"/>
</dbReference>
<organism evidence="2 3">
    <name type="scientific">Phytophthora megakarya</name>
    <dbReference type="NCBI Taxonomy" id="4795"/>
    <lineage>
        <taxon>Eukaryota</taxon>
        <taxon>Sar</taxon>
        <taxon>Stramenopiles</taxon>
        <taxon>Oomycota</taxon>
        <taxon>Peronosporomycetes</taxon>
        <taxon>Peronosporales</taxon>
        <taxon>Peronosporaceae</taxon>
        <taxon>Phytophthora</taxon>
    </lineage>
</organism>
<protein>
    <recommendedName>
        <fullName evidence="1">Reverse transcriptase/retrotransposon-derived protein RNase H-like domain-containing protein</fullName>
    </recommendedName>
</protein>
<evidence type="ECO:0000313" key="3">
    <source>
        <dbReference type="Proteomes" id="UP000198211"/>
    </source>
</evidence>
<dbReference type="InterPro" id="IPR043128">
    <property type="entry name" value="Rev_trsase/Diguanyl_cyclase"/>
</dbReference>
<evidence type="ECO:0000259" key="1">
    <source>
        <dbReference type="Pfam" id="PF17919"/>
    </source>
</evidence>
<dbReference type="InterPro" id="IPR041577">
    <property type="entry name" value="RT_RNaseH_2"/>
</dbReference>
<dbReference type="Proteomes" id="UP000198211">
    <property type="component" value="Unassembled WGS sequence"/>
</dbReference>
<comment type="caution">
    <text evidence="2">The sequence shown here is derived from an EMBL/GenBank/DDBJ whole genome shotgun (WGS) entry which is preliminary data.</text>
</comment>
<dbReference type="Pfam" id="PF17919">
    <property type="entry name" value="RT_RNaseH_2"/>
    <property type="match status" value="1"/>
</dbReference>
<dbReference type="InterPro" id="IPR043502">
    <property type="entry name" value="DNA/RNA_pol_sf"/>
</dbReference>